<protein>
    <submittedName>
        <fullName evidence="1">GNAT family N-acetyltransferase</fullName>
    </submittedName>
</protein>
<gene>
    <name evidence="1" type="ORF">FJZ47_18660</name>
</gene>
<reference evidence="1" key="1">
    <citation type="submission" date="2019-03" db="EMBL/GenBank/DDBJ databases">
        <title>Lake Tanganyika Metagenome-Assembled Genomes (MAGs).</title>
        <authorList>
            <person name="Tran P."/>
        </authorList>
    </citation>
    <scope>NUCLEOTIDE SEQUENCE</scope>
    <source>
        <strain evidence="1">K_DeepCast_65m_m2_066</strain>
    </source>
</reference>
<dbReference type="Gene3D" id="3.40.630.30">
    <property type="match status" value="1"/>
</dbReference>
<dbReference type="AlphaFoldDB" id="A0A937W419"/>
<sequence>MAGATITVTEANLAEPRHQAAIVTLLDAYARDPMGGGQGLSPEVRAALIPGLQRHPTTVIMLAWQHEMPIGIAVCFVGFSTFLARPLLNVHDLAVLPAYRGQ</sequence>
<accession>A0A937W419</accession>
<dbReference type="EMBL" id="VGLS01000691">
    <property type="protein sequence ID" value="MBM3225803.1"/>
    <property type="molecule type" value="Genomic_DNA"/>
</dbReference>
<organism evidence="1 2">
    <name type="scientific">Tectimicrobiota bacterium</name>
    <dbReference type="NCBI Taxonomy" id="2528274"/>
    <lineage>
        <taxon>Bacteria</taxon>
        <taxon>Pseudomonadati</taxon>
        <taxon>Nitrospinota/Tectimicrobiota group</taxon>
        <taxon>Candidatus Tectimicrobiota</taxon>
    </lineage>
</organism>
<proteinExistence type="predicted"/>
<evidence type="ECO:0000313" key="1">
    <source>
        <dbReference type="EMBL" id="MBM3225803.1"/>
    </source>
</evidence>
<dbReference type="Proteomes" id="UP000712673">
    <property type="component" value="Unassembled WGS sequence"/>
</dbReference>
<name>A0A937W419_UNCTE</name>
<feature type="non-terminal residue" evidence="1">
    <location>
        <position position="102"/>
    </location>
</feature>
<evidence type="ECO:0000313" key="2">
    <source>
        <dbReference type="Proteomes" id="UP000712673"/>
    </source>
</evidence>
<dbReference type="InterPro" id="IPR016181">
    <property type="entry name" value="Acyl_CoA_acyltransferase"/>
</dbReference>
<comment type="caution">
    <text evidence="1">The sequence shown here is derived from an EMBL/GenBank/DDBJ whole genome shotgun (WGS) entry which is preliminary data.</text>
</comment>
<dbReference type="SUPFAM" id="SSF55729">
    <property type="entry name" value="Acyl-CoA N-acyltransferases (Nat)"/>
    <property type="match status" value="1"/>
</dbReference>